<feature type="transmembrane region" description="Helical" evidence="8">
    <location>
        <begin position="48"/>
        <end position="69"/>
    </location>
</feature>
<feature type="transmembrane region" description="Helical" evidence="8">
    <location>
        <begin position="279"/>
        <end position="304"/>
    </location>
</feature>
<evidence type="ECO:0000256" key="4">
    <source>
        <dbReference type="ARBA" id="ARBA00022692"/>
    </source>
</evidence>
<comment type="caution">
    <text evidence="8">Lacks conserved residue(s) required for the propagation of feature annotation.</text>
</comment>
<dbReference type="GO" id="GO:0015347">
    <property type="term" value="F:sodium-independent organic anion transmembrane transporter activity"/>
    <property type="evidence" value="ECO:0007669"/>
    <property type="project" value="TreeGrafter"/>
</dbReference>
<evidence type="ECO:0000313" key="11">
    <source>
        <dbReference type="WBParaSite" id="SSTP_0000168100.1"/>
    </source>
</evidence>
<feature type="transmembrane region" description="Helical" evidence="8">
    <location>
        <begin position="118"/>
        <end position="139"/>
    </location>
</feature>
<feature type="transmembrane region" description="Helical" evidence="8">
    <location>
        <begin position="232"/>
        <end position="259"/>
    </location>
</feature>
<evidence type="ECO:0000256" key="7">
    <source>
        <dbReference type="ARBA" id="ARBA00023157"/>
    </source>
</evidence>
<dbReference type="PROSITE" id="PS51465">
    <property type="entry name" value="KAZAL_2"/>
    <property type="match status" value="1"/>
</dbReference>
<feature type="transmembrane region" description="Helical" evidence="8">
    <location>
        <begin position="354"/>
        <end position="376"/>
    </location>
</feature>
<keyword evidence="10" id="KW-1185">Reference proteome</keyword>
<dbReference type="PANTHER" id="PTHR11388:SF100">
    <property type="entry name" value="SOLUTE CARRIER ORGANIC ANION TRANSPORTER FAMILY MEMBER 4A1"/>
    <property type="match status" value="1"/>
</dbReference>
<evidence type="ECO:0000256" key="2">
    <source>
        <dbReference type="ARBA" id="ARBA00009657"/>
    </source>
</evidence>
<dbReference type="WBParaSite" id="TCONS_00008841.p1">
    <property type="protein sequence ID" value="TCONS_00008841.p1"/>
    <property type="gene ID" value="XLOC_006717"/>
</dbReference>
<comment type="similarity">
    <text evidence="2 8">Belongs to the organo anion transporter (TC 2.A.60) family.</text>
</comment>
<keyword evidence="5 8" id="KW-1133">Transmembrane helix</keyword>
<proteinExistence type="inferred from homology"/>
<protein>
    <recommendedName>
        <fullName evidence="8">Solute carrier organic anion transporter family member</fullName>
    </recommendedName>
</protein>
<evidence type="ECO:0000256" key="1">
    <source>
        <dbReference type="ARBA" id="ARBA00004651"/>
    </source>
</evidence>
<feature type="transmembrane region" description="Helical" evidence="8">
    <location>
        <begin position="544"/>
        <end position="564"/>
    </location>
</feature>
<accession>A0A0K0DWR4</accession>
<feature type="transmembrane region" description="Helical" evidence="8">
    <location>
        <begin position="388"/>
        <end position="411"/>
    </location>
</feature>
<evidence type="ECO:0000256" key="6">
    <source>
        <dbReference type="ARBA" id="ARBA00023136"/>
    </source>
</evidence>
<dbReference type="Pfam" id="PF03137">
    <property type="entry name" value="OATP"/>
    <property type="match status" value="1"/>
</dbReference>
<evidence type="ECO:0000313" key="10">
    <source>
        <dbReference type="Proteomes" id="UP000035681"/>
    </source>
</evidence>
<evidence type="ECO:0000256" key="3">
    <source>
        <dbReference type="ARBA" id="ARBA00022475"/>
    </source>
</evidence>
<evidence type="ECO:0000256" key="8">
    <source>
        <dbReference type="RuleBase" id="RU362056"/>
    </source>
</evidence>
<dbReference type="Proteomes" id="UP000035681">
    <property type="component" value="Unplaced"/>
</dbReference>
<name>A0A0K0DWR4_STRER</name>
<dbReference type="SUPFAM" id="SSF103473">
    <property type="entry name" value="MFS general substrate transporter"/>
    <property type="match status" value="1"/>
</dbReference>
<feature type="domain" description="Kazal-like" evidence="9">
    <location>
        <begin position="466"/>
        <end position="522"/>
    </location>
</feature>
<evidence type="ECO:0000259" key="9">
    <source>
        <dbReference type="PROSITE" id="PS51465"/>
    </source>
</evidence>
<keyword evidence="8" id="KW-0813">Transport</keyword>
<dbReference type="WBParaSite" id="SSTP_0000168100.1">
    <property type="protein sequence ID" value="SSTP_0000168100.1"/>
    <property type="gene ID" value="SSTP_0000168100"/>
</dbReference>
<dbReference type="GO" id="GO:0006811">
    <property type="term" value="P:monoatomic ion transport"/>
    <property type="evidence" value="ECO:0007669"/>
    <property type="project" value="UniProtKB-KW"/>
</dbReference>
<organism evidence="11">
    <name type="scientific">Strongyloides stercoralis</name>
    <name type="common">Threadworm</name>
    <dbReference type="NCBI Taxonomy" id="6248"/>
    <lineage>
        <taxon>Eukaryota</taxon>
        <taxon>Metazoa</taxon>
        <taxon>Ecdysozoa</taxon>
        <taxon>Nematoda</taxon>
        <taxon>Chromadorea</taxon>
        <taxon>Rhabditida</taxon>
        <taxon>Tylenchina</taxon>
        <taxon>Panagrolaimomorpha</taxon>
        <taxon>Strongyloidoidea</taxon>
        <taxon>Strongyloididae</taxon>
        <taxon>Strongyloides</taxon>
    </lineage>
</organism>
<dbReference type="InterPro" id="IPR002350">
    <property type="entry name" value="Kazal_dom"/>
</dbReference>
<dbReference type="PANTHER" id="PTHR11388">
    <property type="entry name" value="ORGANIC ANION TRANSPORTER"/>
    <property type="match status" value="1"/>
</dbReference>
<comment type="subcellular location">
    <subcellularLocation>
        <location evidence="1 8">Cell membrane</location>
        <topology evidence="1 8">Multi-pass membrane protein</topology>
    </subcellularLocation>
</comment>
<feature type="transmembrane region" description="Helical" evidence="8">
    <location>
        <begin position="423"/>
        <end position="442"/>
    </location>
</feature>
<keyword evidence="4 8" id="KW-0812">Transmembrane</keyword>
<dbReference type="GO" id="GO:0043252">
    <property type="term" value="P:sodium-independent organic anion transport"/>
    <property type="evidence" value="ECO:0007669"/>
    <property type="project" value="TreeGrafter"/>
</dbReference>
<dbReference type="AlphaFoldDB" id="A0A0K0DWR4"/>
<feature type="transmembrane region" description="Helical" evidence="8">
    <location>
        <begin position="585"/>
        <end position="604"/>
    </location>
</feature>
<dbReference type="GO" id="GO:0016323">
    <property type="term" value="C:basolateral plasma membrane"/>
    <property type="evidence" value="ECO:0007669"/>
    <property type="project" value="TreeGrafter"/>
</dbReference>
<sequence>MGSINSEEDKKNESFVKFELDAESLKENYKYGFGSYTPNYLQFLNNPYFLSFFMGLASFFQSIAVNGAYPMAISSLERQYNLNSKQTGTANVAYDLSVALVVFYVCKKGNSGHKGRWIAGGVLFTSIGCLLCALPHFLYGPYKVPTIINEKNRDLGQCTFRNITITNNFIELSYFDKFLKKLKFGNIGLYLDPIFLMFFFGMFINGAGSTPLFSIGTAYLDENVSQQSSAMFLAVNAFMQALGPVFGMMGFAYLLNIYVDFDTVDHNNLNLKDSNDPRWIGAWWLSFLITATATIFTAIPLFGYPSQLPGAKIHRMHDIDQRHQVTKEIEDKLEYIGIVSCLKSFKYIFSNPPFMFVILENITESIILNGFSGFMPKIMENLLNVSPLISGFLSSSIIIAACGGVILGGALLQKLKLQLSGMLKINMTFHILAVFFMCAFIFHCPSREFIGVNEGYPGTLVKQSKINLNDTCNSNCYCKEEWNPVCHISTNKMFFSPCFAGCTESYEESDNTISWKNCSCIDNNINTTKVKQGFCDTDCGKNRYIFIVLIMCGTVCSFAAGIPAQQALLRMVPFQSRSFAIAINWILLRLLGFLPGGYIFGAIIDGFCLKWSKTENFENKSCLIMDTHGLAMRLMQVCMICKLISILGCIVAQITYKPTERGTAITTDSEVPCSFAINDDRTNEEKLKVRTK</sequence>
<keyword evidence="3" id="KW-1003">Cell membrane</keyword>
<dbReference type="InterPro" id="IPR004156">
    <property type="entry name" value="OATP"/>
</dbReference>
<keyword evidence="8" id="KW-0406">Ion transport</keyword>
<keyword evidence="7" id="KW-1015">Disulfide bond</keyword>
<evidence type="ECO:0000256" key="5">
    <source>
        <dbReference type="ARBA" id="ARBA00022989"/>
    </source>
</evidence>
<dbReference type="STRING" id="6248.A0A0K0DWR4"/>
<feature type="transmembrane region" description="Helical" evidence="8">
    <location>
        <begin position="634"/>
        <end position="656"/>
    </location>
</feature>
<reference evidence="11" key="1">
    <citation type="submission" date="2015-08" db="UniProtKB">
        <authorList>
            <consortium name="WormBaseParasite"/>
        </authorList>
    </citation>
    <scope>IDENTIFICATION</scope>
</reference>
<keyword evidence="6 8" id="KW-0472">Membrane</keyword>
<dbReference type="NCBIfam" id="TIGR00805">
    <property type="entry name" value="oat"/>
    <property type="match status" value="1"/>
</dbReference>
<dbReference type="InterPro" id="IPR036259">
    <property type="entry name" value="MFS_trans_sf"/>
</dbReference>
<dbReference type="Gene3D" id="1.20.1250.20">
    <property type="entry name" value="MFS general substrate transporter like domains"/>
    <property type="match status" value="1"/>
</dbReference>